<dbReference type="AlphaFoldDB" id="A0A9D4ETB8"/>
<dbReference type="Proteomes" id="UP000828390">
    <property type="component" value="Unassembled WGS sequence"/>
</dbReference>
<sequence length="86" mass="9777">MDSAADPYFAHFTAVHPNISTGLLACRTATRTCCNKRKPRQLCCILLNSRERIPHIFTDTVISYTSTAAFMPLPPVQDFEHINLYY</sequence>
<gene>
    <name evidence="1" type="ORF">DPMN_163106</name>
</gene>
<comment type="caution">
    <text evidence="1">The sequence shown here is derived from an EMBL/GenBank/DDBJ whole genome shotgun (WGS) entry which is preliminary data.</text>
</comment>
<organism evidence="1 2">
    <name type="scientific">Dreissena polymorpha</name>
    <name type="common">Zebra mussel</name>
    <name type="synonym">Mytilus polymorpha</name>
    <dbReference type="NCBI Taxonomy" id="45954"/>
    <lineage>
        <taxon>Eukaryota</taxon>
        <taxon>Metazoa</taxon>
        <taxon>Spiralia</taxon>
        <taxon>Lophotrochozoa</taxon>
        <taxon>Mollusca</taxon>
        <taxon>Bivalvia</taxon>
        <taxon>Autobranchia</taxon>
        <taxon>Heteroconchia</taxon>
        <taxon>Euheterodonta</taxon>
        <taxon>Imparidentia</taxon>
        <taxon>Neoheterodontei</taxon>
        <taxon>Myida</taxon>
        <taxon>Dreissenoidea</taxon>
        <taxon>Dreissenidae</taxon>
        <taxon>Dreissena</taxon>
    </lineage>
</organism>
<proteinExistence type="predicted"/>
<protein>
    <submittedName>
        <fullName evidence="1">Uncharacterized protein</fullName>
    </submittedName>
</protein>
<reference evidence="1" key="1">
    <citation type="journal article" date="2019" name="bioRxiv">
        <title>The Genome of the Zebra Mussel, Dreissena polymorpha: A Resource for Invasive Species Research.</title>
        <authorList>
            <person name="McCartney M.A."/>
            <person name="Auch B."/>
            <person name="Kono T."/>
            <person name="Mallez S."/>
            <person name="Zhang Y."/>
            <person name="Obille A."/>
            <person name="Becker A."/>
            <person name="Abrahante J.E."/>
            <person name="Garbe J."/>
            <person name="Badalamenti J.P."/>
            <person name="Herman A."/>
            <person name="Mangelson H."/>
            <person name="Liachko I."/>
            <person name="Sullivan S."/>
            <person name="Sone E.D."/>
            <person name="Koren S."/>
            <person name="Silverstein K.A.T."/>
            <person name="Beckman K.B."/>
            <person name="Gohl D.M."/>
        </authorList>
    </citation>
    <scope>NUCLEOTIDE SEQUENCE</scope>
    <source>
        <strain evidence="1">Duluth1</strain>
        <tissue evidence="1">Whole animal</tissue>
    </source>
</reference>
<evidence type="ECO:0000313" key="2">
    <source>
        <dbReference type="Proteomes" id="UP000828390"/>
    </source>
</evidence>
<keyword evidence="2" id="KW-1185">Reference proteome</keyword>
<reference evidence="1" key="2">
    <citation type="submission" date="2020-11" db="EMBL/GenBank/DDBJ databases">
        <authorList>
            <person name="McCartney M.A."/>
            <person name="Auch B."/>
            <person name="Kono T."/>
            <person name="Mallez S."/>
            <person name="Becker A."/>
            <person name="Gohl D.M."/>
            <person name="Silverstein K.A.T."/>
            <person name="Koren S."/>
            <person name="Bechman K.B."/>
            <person name="Herman A."/>
            <person name="Abrahante J.E."/>
            <person name="Garbe J."/>
        </authorList>
    </citation>
    <scope>NUCLEOTIDE SEQUENCE</scope>
    <source>
        <strain evidence="1">Duluth1</strain>
        <tissue evidence="1">Whole animal</tissue>
    </source>
</reference>
<name>A0A9D4ETB8_DREPO</name>
<accession>A0A9D4ETB8</accession>
<evidence type="ECO:0000313" key="1">
    <source>
        <dbReference type="EMBL" id="KAH3785023.1"/>
    </source>
</evidence>
<dbReference type="EMBL" id="JAIWYP010000008">
    <property type="protein sequence ID" value="KAH3785023.1"/>
    <property type="molecule type" value="Genomic_DNA"/>
</dbReference>